<keyword evidence="1" id="KW-0472">Membrane</keyword>
<name>A0A7S1A992_NOCSC</name>
<evidence type="ECO:0000313" key="2">
    <source>
        <dbReference type="EMBL" id="CAD8846779.1"/>
    </source>
</evidence>
<gene>
    <name evidence="2" type="ORF">NSCI0253_LOCUS21129</name>
</gene>
<accession>A0A7S1A992</accession>
<feature type="transmembrane region" description="Helical" evidence="1">
    <location>
        <begin position="267"/>
        <end position="287"/>
    </location>
</feature>
<feature type="transmembrane region" description="Helical" evidence="1">
    <location>
        <begin position="206"/>
        <end position="227"/>
    </location>
</feature>
<sequence>MMDSRSDTGAARELLGPWRQEQTGNWTHWCCVLARLVFLFSHGVLVMIVSASLDHISEASWWTLFIPAWIGDALCVVLLILSWFASCPYIKLCISSRQPRMGNQNPSILTELLPGIFLAVLGLFFVIFVILGEYALCKYLMSANSGMTHVWPVAVTFVILGLLAIAYGACLTHDSVLFSCVGGSLLMTTFLLAVTRNAQSSRARAVFFFPIAVGLLFIFLAVVHRLLVLKRVLTTEERILRHVEIVTLFVMLAGTVLWAVKVSAGQVATSGGTGVAVGVAMCLFALLRGRLCFVEESGRPMAVRLLFDVEEPSVNVRPAEVQIPLQTRQ</sequence>
<feature type="transmembrane region" description="Helical" evidence="1">
    <location>
        <begin position="239"/>
        <end position="260"/>
    </location>
</feature>
<organism evidence="2">
    <name type="scientific">Noctiluca scintillans</name>
    <name type="common">Sea sparkle</name>
    <name type="synonym">Red tide dinoflagellate</name>
    <dbReference type="NCBI Taxonomy" id="2966"/>
    <lineage>
        <taxon>Eukaryota</taxon>
        <taxon>Sar</taxon>
        <taxon>Alveolata</taxon>
        <taxon>Dinophyceae</taxon>
        <taxon>Noctilucales</taxon>
        <taxon>Noctilucaceae</taxon>
        <taxon>Noctiluca</taxon>
    </lineage>
</organism>
<reference evidence="2" key="1">
    <citation type="submission" date="2021-01" db="EMBL/GenBank/DDBJ databases">
        <authorList>
            <person name="Corre E."/>
            <person name="Pelletier E."/>
            <person name="Niang G."/>
            <person name="Scheremetjew M."/>
            <person name="Finn R."/>
            <person name="Kale V."/>
            <person name="Holt S."/>
            <person name="Cochrane G."/>
            <person name="Meng A."/>
            <person name="Brown T."/>
            <person name="Cohen L."/>
        </authorList>
    </citation>
    <scope>NUCLEOTIDE SEQUENCE</scope>
</reference>
<keyword evidence="1" id="KW-1133">Transmembrane helix</keyword>
<feature type="transmembrane region" description="Helical" evidence="1">
    <location>
        <begin position="149"/>
        <end position="169"/>
    </location>
</feature>
<evidence type="ECO:0008006" key="3">
    <source>
        <dbReference type="Google" id="ProtNLM"/>
    </source>
</evidence>
<keyword evidence="1" id="KW-0812">Transmembrane</keyword>
<protein>
    <recommendedName>
        <fullName evidence="3">Transmembrane protein</fullName>
    </recommendedName>
</protein>
<feature type="transmembrane region" description="Helical" evidence="1">
    <location>
        <begin position="116"/>
        <end position="137"/>
    </location>
</feature>
<dbReference type="AlphaFoldDB" id="A0A7S1A992"/>
<dbReference type="EMBL" id="HBFQ01029974">
    <property type="protein sequence ID" value="CAD8846779.1"/>
    <property type="molecule type" value="Transcribed_RNA"/>
</dbReference>
<proteinExistence type="predicted"/>
<feature type="transmembrane region" description="Helical" evidence="1">
    <location>
        <begin position="61"/>
        <end position="85"/>
    </location>
</feature>
<feature type="transmembrane region" description="Helical" evidence="1">
    <location>
        <begin position="175"/>
        <end position="194"/>
    </location>
</feature>
<evidence type="ECO:0000256" key="1">
    <source>
        <dbReference type="SAM" id="Phobius"/>
    </source>
</evidence>
<feature type="transmembrane region" description="Helical" evidence="1">
    <location>
        <begin position="26"/>
        <end position="49"/>
    </location>
</feature>